<name>D3F4V0_CONWI</name>
<dbReference type="HOGENOM" id="CLU_000604_92_0_11"/>
<dbReference type="Gene3D" id="3.40.50.300">
    <property type="entry name" value="P-loop containing nucleotide triphosphate hydrolases"/>
    <property type="match status" value="2"/>
</dbReference>
<dbReference type="PROSITE" id="PS50893">
    <property type="entry name" value="ABC_TRANSPORTER_2"/>
    <property type="match status" value="2"/>
</dbReference>
<reference evidence="6 7" key="1">
    <citation type="journal article" date="2010" name="Stand. Genomic Sci.">
        <title>Complete genome sequence of Conexibacter woesei type strain (ID131577).</title>
        <authorList>
            <person name="Pukall R."/>
            <person name="Lapidus A."/>
            <person name="Glavina Del Rio T."/>
            <person name="Copeland A."/>
            <person name="Tice H."/>
            <person name="Cheng J.-F."/>
            <person name="Lucas S."/>
            <person name="Chen F."/>
            <person name="Nolan M."/>
            <person name="Bruce D."/>
            <person name="Goodwin L."/>
            <person name="Pitluck S."/>
            <person name="Mavromatis K."/>
            <person name="Ivanova N."/>
            <person name="Ovchinnikova G."/>
            <person name="Pati A."/>
            <person name="Chen A."/>
            <person name="Palaniappan K."/>
            <person name="Land M."/>
            <person name="Hauser L."/>
            <person name="Chang Y.-J."/>
            <person name="Jeffries C.D."/>
            <person name="Chain P."/>
            <person name="Meincke L."/>
            <person name="Sims D."/>
            <person name="Brettin T."/>
            <person name="Detter J.C."/>
            <person name="Rohde M."/>
            <person name="Goeker M."/>
            <person name="Bristow J."/>
            <person name="Eisen J.A."/>
            <person name="Markowitz V."/>
            <person name="Kyrpides N.C."/>
            <person name="Klenk H.-P."/>
            <person name="Hugenholtz P."/>
        </authorList>
    </citation>
    <scope>NUCLEOTIDE SEQUENCE [LARGE SCALE GENOMIC DNA]</scope>
    <source>
        <strain evidence="7">DSM 14684 / CIP 108061 / JCM 11494 / NBRC 100937 / ID131577</strain>
    </source>
</reference>
<evidence type="ECO:0000256" key="1">
    <source>
        <dbReference type="ARBA" id="ARBA00022448"/>
    </source>
</evidence>
<evidence type="ECO:0000259" key="5">
    <source>
        <dbReference type="PROSITE" id="PS50893"/>
    </source>
</evidence>
<keyword evidence="7" id="KW-1185">Reference proteome</keyword>
<dbReference type="InterPro" id="IPR027417">
    <property type="entry name" value="P-loop_NTPase"/>
</dbReference>
<dbReference type="InterPro" id="IPR003439">
    <property type="entry name" value="ABC_transporter-like_ATP-bd"/>
</dbReference>
<dbReference type="AlphaFoldDB" id="D3F4V0"/>
<evidence type="ECO:0000256" key="2">
    <source>
        <dbReference type="ARBA" id="ARBA00022737"/>
    </source>
</evidence>
<protein>
    <submittedName>
        <fullName evidence="6">ABC transporter related protein</fullName>
    </submittedName>
</protein>
<dbReference type="Pfam" id="PF00005">
    <property type="entry name" value="ABC_tran"/>
    <property type="match status" value="2"/>
</dbReference>
<dbReference type="STRING" id="469383.Cwoe_4142"/>
<reference evidence="7" key="2">
    <citation type="submission" date="2010-01" db="EMBL/GenBank/DDBJ databases">
        <title>The complete genome of Conexibacter woesei DSM 14684.</title>
        <authorList>
            <consortium name="US DOE Joint Genome Institute (JGI-PGF)"/>
            <person name="Lucas S."/>
            <person name="Copeland A."/>
            <person name="Lapidus A."/>
            <person name="Glavina del Rio T."/>
            <person name="Dalin E."/>
            <person name="Tice H."/>
            <person name="Bruce D."/>
            <person name="Goodwin L."/>
            <person name="Pitluck S."/>
            <person name="Kyrpides N."/>
            <person name="Mavromatis K."/>
            <person name="Ivanova N."/>
            <person name="Mikhailova N."/>
            <person name="Chertkov O."/>
            <person name="Brettin T."/>
            <person name="Detter J.C."/>
            <person name="Han C."/>
            <person name="Larimer F."/>
            <person name="Land M."/>
            <person name="Hauser L."/>
            <person name="Markowitz V."/>
            <person name="Cheng J.-F."/>
            <person name="Hugenholtz P."/>
            <person name="Woyke T."/>
            <person name="Wu D."/>
            <person name="Pukall R."/>
            <person name="Steenblock K."/>
            <person name="Schneider S."/>
            <person name="Klenk H.-P."/>
            <person name="Eisen J.A."/>
        </authorList>
    </citation>
    <scope>NUCLEOTIDE SEQUENCE [LARGE SCALE GENOMIC DNA]</scope>
    <source>
        <strain evidence="7">DSM 14684 / CIP 108061 / JCM 11494 / NBRC 100937 / ID131577</strain>
    </source>
</reference>
<dbReference type="eggNOG" id="COG3845">
    <property type="taxonomic scope" value="Bacteria"/>
</dbReference>
<evidence type="ECO:0000313" key="6">
    <source>
        <dbReference type="EMBL" id="ADB52557.1"/>
    </source>
</evidence>
<dbReference type="GO" id="GO:0016887">
    <property type="term" value="F:ATP hydrolysis activity"/>
    <property type="evidence" value="ECO:0007669"/>
    <property type="project" value="InterPro"/>
</dbReference>
<feature type="domain" description="ABC transporter" evidence="5">
    <location>
        <begin position="282"/>
        <end position="524"/>
    </location>
</feature>
<dbReference type="RefSeq" id="WP_012935608.1">
    <property type="nucleotide sequence ID" value="NC_013739.1"/>
</dbReference>
<dbReference type="EMBL" id="CP001854">
    <property type="protein sequence ID" value="ADB52557.1"/>
    <property type="molecule type" value="Genomic_DNA"/>
</dbReference>
<dbReference type="SMART" id="SM00382">
    <property type="entry name" value="AAA"/>
    <property type="match status" value="2"/>
</dbReference>
<proteinExistence type="predicted"/>
<dbReference type="InterPro" id="IPR003593">
    <property type="entry name" value="AAA+_ATPase"/>
</dbReference>
<dbReference type="CDD" id="cd03216">
    <property type="entry name" value="ABC_Carb_Monos_I"/>
    <property type="match status" value="1"/>
</dbReference>
<keyword evidence="1" id="KW-0813">Transport</keyword>
<accession>D3F4V0</accession>
<evidence type="ECO:0000256" key="4">
    <source>
        <dbReference type="ARBA" id="ARBA00022840"/>
    </source>
</evidence>
<keyword evidence="3" id="KW-0547">Nucleotide-binding</keyword>
<sequence>MSTSQHTTPAVELRGITKAYPGVVANDDIDLVVHAGEIHGLLGENGAGKSTLMSILSGMVQPDAGTILVQGSEVRISSPRAAFGLGIGTVYQHLTLVPTLTVLENLLLGSPERRLDVAGARARFDELAGMLGARIDPDAVASTLSLGELQQVEIVKALWRDTQVLILDEPTSMLTPQGVAELQAVMQRLKARGIAIVFITHKLHEAIDIGDRVSILKAGRRVGGIDPDELRSTPPEQIRNQIVDTMFGEGAAQLAGVAEMEVRVEQIDAEAPDRAVSREVSLELRELSVDGGETEMSVHEVSFAAHRGEILGIAGVDGNGQRQLAQAIAGQRPISHGDILLDGRSIRRLGVPARQRLGLRYISDDRLHEGTVRDMSVAMNTVLKRIGQTPFWRRGAIREREIDTFAEGLVEQYEVRTPSVHTNIGKLSGGNIQKVVLARELAFDPRLVVYNKPTYGLDVKTASFVRTQIREQAEQGVTAVVISTELDELVALCDRIVVLSSGRLTGVVENGADAHARVGELMLA</sequence>
<dbReference type="InterPro" id="IPR050107">
    <property type="entry name" value="ABC_carbohydrate_import_ATPase"/>
</dbReference>
<dbReference type="InterPro" id="IPR017871">
    <property type="entry name" value="ABC_transporter-like_CS"/>
</dbReference>
<dbReference type="PANTHER" id="PTHR43790">
    <property type="entry name" value="CARBOHYDRATE TRANSPORT ATP-BINDING PROTEIN MG119-RELATED"/>
    <property type="match status" value="1"/>
</dbReference>
<feature type="domain" description="ABC transporter" evidence="5">
    <location>
        <begin position="11"/>
        <end position="243"/>
    </location>
</feature>
<dbReference type="PROSITE" id="PS00211">
    <property type="entry name" value="ABC_TRANSPORTER_1"/>
    <property type="match status" value="1"/>
</dbReference>
<dbReference type="SUPFAM" id="SSF52540">
    <property type="entry name" value="P-loop containing nucleoside triphosphate hydrolases"/>
    <property type="match status" value="2"/>
</dbReference>
<evidence type="ECO:0000256" key="3">
    <source>
        <dbReference type="ARBA" id="ARBA00022741"/>
    </source>
</evidence>
<dbReference type="OrthoDB" id="7283113at2"/>
<dbReference type="Proteomes" id="UP000008229">
    <property type="component" value="Chromosome"/>
</dbReference>
<gene>
    <name evidence="6" type="ordered locus">Cwoe_4142</name>
</gene>
<keyword evidence="4" id="KW-0067">ATP-binding</keyword>
<dbReference type="PANTHER" id="PTHR43790:SF9">
    <property type="entry name" value="GALACTOFURANOSE TRANSPORTER ATP-BINDING PROTEIN YTFR"/>
    <property type="match status" value="1"/>
</dbReference>
<keyword evidence="2" id="KW-0677">Repeat</keyword>
<dbReference type="GO" id="GO:0005524">
    <property type="term" value="F:ATP binding"/>
    <property type="evidence" value="ECO:0007669"/>
    <property type="project" value="UniProtKB-KW"/>
</dbReference>
<dbReference type="CDD" id="cd03215">
    <property type="entry name" value="ABC_Carb_Monos_II"/>
    <property type="match status" value="1"/>
</dbReference>
<dbReference type="KEGG" id="cwo:Cwoe_4142"/>
<evidence type="ECO:0000313" key="7">
    <source>
        <dbReference type="Proteomes" id="UP000008229"/>
    </source>
</evidence>
<organism evidence="6 7">
    <name type="scientific">Conexibacter woesei (strain DSM 14684 / CCUG 47730 / CIP 108061 / JCM 11494 / NBRC 100937 / ID131577)</name>
    <dbReference type="NCBI Taxonomy" id="469383"/>
    <lineage>
        <taxon>Bacteria</taxon>
        <taxon>Bacillati</taxon>
        <taxon>Actinomycetota</taxon>
        <taxon>Thermoleophilia</taxon>
        <taxon>Solirubrobacterales</taxon>
        <taxon>Conexibacteraceae</taxon>
        <taxon>Conexibacter</taxon>
    </lineage>
</organism>